<name>A0A9E7GEL3_9LILI</name>
<feature type="compositionally biased region" description="Basic and acidic residues" evidence="1">
    <location>
        <begin position="205"/>
        <end position="214"/>
    </location>
</feature>
<feature type="transmembrane region" description="Helical" evidence="2">
    <location>
        <begin position="26"/>
        <end position="48"/>
    </location>
</feature>
<keyword evidence="4" id="KW-1185">Reference proteome</keyword>
<keyword evidence="2" id="KW-0812">Transmembrane</keyword>
<keyword evidence="2" id="KW-0472">Membrane</keyword>
<evidence type="ECO:0000256" key="2">
    <source>
        <dbReference type="SAM" id="Phobius"/>
    </source>
</evidence>
<keyword evidence="2" id="KW-1133">Transmembrane helix</keyword>
<dbReference type="Proteomes" id="UP001055439">
    <property type="component" value="Chromosome 6"/>
</dbReference>
<evidence type="ECO:0000256" key="1">
    <source>
        <dbReference type="SAM" id="MobiDB-lite"/>
    </source>
</evidence>
<evidence type="ECO:0000313" key="4">
    <source>
        <dbReference type="Proteomes" id="UP001055439"/>
    </source>
</evidence>
<feature type="region of interest" description="Disordered" evidence="1">
    <location>
        <begin position="205"/>
        <end position="246"/>
    </location>
</feature>
<gene>
    <name evidence="3" type="ORF">MUK42_36349</name>
</gene>
<dbReference type="AlphaFoldDB" id="A0A9E7GEL3"/>
<proteinExistence type="predicted"/>
<organism evidence="3 4">
    <name type="scientific">Musa troglodytarum</name>
    <name type="common">fe'i banana</name>
    <dbReference type="NCBI Taxonomy" id="320322"/>
    <lineage>
        <taxon>Eukaryota</taxon>
        <taxon>Viridiplantae</taxon>
        <taxon>Streptophyta</taxon>
        <taxon>Embryophyta</taxon>
        <taxon>Tracheophyta</taxon>
        <taxon>Spermatophyta</taxon>
        <taxon>Magnoliopsida</taxon>
        <taxon>Liliopsida</taxon>
        <taxon>Zingiberales</taxon>
        <taxon>Musaceae</taxon>
        <taxon>Musa</taxon>
    </lineage>
</organism>
<dbReference type="EMBL" id="CP097508">
    <property type="protein sequence ID" value="URE11117.1"/>
    <property type="molecule type" value="Genomic_DNA"/>
</dbReference>
<reference evidence="3" key="1">
    <citation type="submission" date="2022-05" db="EMBL/GenBank/DDBJ databases">
        <title>The Musa troglodytarum L. genome provides insights into the mechanism of non-climacteric behaviour and enrichment of carotenoids.</title>
        <authorList>
            <person name="Wang J."/>
        </authorList>
    </citation>
    <scope>NUCLEOTIDE SEQUENCE</scope>
    <source>
        <tissue evidence="3">Leaf</tissue>
    </source>
</reference>
<accession>A0A9E7GEL3</accession>
<sequence length="246" mass="27149">MSGCVGAAVTPCDYSLTLLISSTQRVALGLLIFVLVLALFKTTFTVTITGNQYRALRNAKQQYSIGSQTVGRSTRCRIHLSFGCSVNGGIHKAEYLQGLLVISCLNGPRSFNSNTHMIQIYVEDKGERKGCKQCHLQRRKPLQSLLHSMLLLLLLHLWSSMRGRGKHVAKNDLPALSYAHAPKVAGKSSLAARCDLIHACRASDERANGRKESRNASTAPHPNTRHHCSKQQGRSPFDCGNFHRRS</sequence>
<evidence type="ECO:0000313" key="3">
    <source>
        <dbReference type="EMBL" id="URE11117.1"/>
    </source>
</evidence>
<protein>
    <submittedName>
        <fullName evidence="3">Uncharacterized protein</fullName>
    </submittedName>
</protein>